<accession>A0AA42CS99</accession>
<evidence type="ECO:0000313" key="1">
    <source>
        <dbReference type="EMBL" id="MCW6513307.1"/>
    </source>
</evidence>
<reference evidence="1" key="1">
    <citation type="submission" date="2022-05" db="EMBL/GenBank/DDBJ databases">
        <authorList>
            <person name="Pankratov T."/>
        </authorList>
    </citation>
    <scope>NUCLEOTIDE SEQUENCE</scope>
    <source>
        <strain evidence="1">BP6-180914</strain>
    </source>
</reference>
<comment type="caution">
    <text evidence="1">The sequence shown here is derived from an EMBL/GenBank/DDBJ whole genome shotgun (WGS) entry which is preliminary data.</text>
</comment>
<feature type="non-terminal residue" evidence="1">
    <location>
        <position position="1"/>
    </location>
</feature>
<protein>
    <submittedName>
        <fullName evidence="1">PcfJ domain-containing protein</fullName>
    </submittedName>
</protein>
<organism evidence="1 2">
    <name type="scientific">Lichenifustis flavocetrariae</name>
    <dbReference type="NCBI Taxonomy" id="2949735"/>
    <lineage>
        <taxon>Bacteria</taxon>
        <taxon>Pseudomonadati</taxon>
        <taxon>Pseudomonadota</taxon>
        <taxon>Alphaproteobacteria</taxon>
        <taxon>Hyphomicrobiales</taxon>
        <taxon>Lichenihabitantaceae</taxon>
        <taxon>Lichenifustis</taxon>
    </lineage>
</organism>
<dbReference type="AlphaFoldDB" id="A0AA42CS99"/>
<gene>
    <name evidence="1" type="ORF">M8523_36405</name>
</gene>
<sequence length="119" mass="13128">RSMHHCVGSYGNRATFKTSRLFSVLCNGRRIAILDVACVPSEQERTGRAFLVSELRGHCNAKPDLETLKAAWTFVDSVNLRLPVAYVDRPRAVKPAAAPANDLRATRLRIVDLLAARVA</sequence>
<name>A0AA42CS99_9HYPH</name>
<proteinExistence type="predicted"/>
<evidence type="ECO:0000313" key="2">
    <source>
        <dbReference type="Proteomes" id="UP001165667"/>
    </source>
</evidence>
<dbReference type="Proteomes" id="UP001165667">
    <property type="component" value="Unassembled WGS sequence"/>
</dbReference>
<dbReference type="EMBL" id="JAMOIM010000175">
    <property type="protein sequence ID" value="MCW6513307.1"/>
    <property type="molecule type" value="Genomic_DNA"/>
</dbReference>
<keyword evidence="2" id="KW-1185">Reference proteome</keyword>